<dbReference type="SUPFAM" id="SSF47095">
    <property type="entry name" value="HMG-box"/>
    <property type="match status" value="1"/>
</dbReference>
<gene>
    <name evidence="17" type="ORF">L798_09303</name>
</gene>
<evidence type="ECO:0000256" key="10">
    <source>
        <dbReference type="ARBA" id="ARBA00025095"/>
    </source>
</evidence>
<dbReference type="CDD" id="cd21988">
    <property type="entry name" value="HMG-box_HBP1"/>
    <property type="match status" value="1"/>
</dbReference>
<keyword evidence="3" id="KW-0678">Repressor</keyword>
<evidence type="ECO:0000256" key="1">
    <source>
        <dbReference type="ARBA" id="ARBA00004123"/>
    </source>
</evidence>
<feature type="compositionally biased region" description="Polar residues" evidence="14">
    <location>
        <begin position="1"/>
        <end position="18"/>
    </location>
</feature>
<keyword evidence="4" id="KW-0879">Wnt signaling pathway</keyword>
<dbReference type="InterPro" id="IPR036096">
    <property type="entry name" value="Ataxin_AXH_dom_sf"/>
</dbReference>
<evidence type="ECO:0000313" key="17">
    <source>
        <dbReference type="EMBL" id="KDR16774.1"/>
    </source>
</evidence>
<evidence type="ECO:0000256" key="9">
    <source>
        <dbReference type="ARBA" id="ARBA00023242"/>
    </source>
</evidence>
<protein>
    <recommendedName>
        <fullName evidence="2">HMG box-containing protein 1</fullName>
    </recommendedName>
    <alternativeName>
        <fullName evidence="12">HMG box transcription factor 1</fullName>
    </alternativeName>
    <alternativeName>
        <fullName evidence="11">High mobility group box transcription factor 1</fullName>
    </alternativeName>
</protein>
<evidence type="ECO:0000256" key="5">
    <source>
        <dbReference type="ARBA" id="ARBA00022843"/>
    </source>
</evidence>
<evidence type="ECO:0000256" key="6">
    <source>
        <dbReference type="ARBA" id="ARBA00023015"/>
    </source>
</evidence>
<evidence type="ECO:0000256" key="12">
    <source>
        <dbReference type="ARBA" id="ARBA00030708"/>
    </source>
</evidence>
<evidence type="ECO:0000256" key="3">
    <source>
        <dbReference type="ARBA" id="ARBA00022491"/>
    </source>
</evidence>
<evidence type="ECO:0000256" key="4">
    <source>
        <dbReference type="ARBA" id="ARBA00022687"/>
    </source>
</evidence>
<dbReference type="GO" id="GO:0005634">
    <property type="term" value="C:nucleus"/>
    <property type="evidence" value="ECO:0007669"/>
    <property type="project" value="UniProtKB-SubCell"/>
</dbReference>
<dbReference type="InterPro" id="IPR009071">
    <property type="entry name" value="HMG_box_dom"/>
</dbReference>
<dbReference type="GO" id="GO:0003723">
    <property type="term" value="F:RNA binding"/>
    <property type="evidence" value="ECO:0007669"/>
    <property type="project" value="InterPro"/>
</dbReference>
<keyword evidence="5" id="KW-0832">Ubl conjugation</keyword>
<keyword evidence="7 13" id="KW-0238">DNA-binding</keyword>
<feature type="domain" description="HMG box" evidence="15">
    <location>
        <begin position="369"/>
        <end position="437"/>
    </location>
</feature>
<dbReference type="GO" id="GO:0000978">
    <property type="term" value="F:RNA polymerase II cis-regulatory region sequence-specific DNA binding"/>
    <property type="evidence" value="ECO:0007669"/>
    <property type="project" value="TreeGrafter"/>
</dbReference>
<evidence type="ECO:0000256" key="7">
    <source>
        <dbReference type="ARBA" id="ARBA00023125"/>
    </source>
</evidence>
<dbReference type="PANTHER" id="PTHR15499">
    <property type="entry name" value="HMG BOX-CONTAINING PROTEIN 1"/>
    <property type="match status" value="1"/>
</dbReference>
<dbReference type="eggNOG" id="ENOG502QR1P">
    <property type="taxonomic scope" value="Eukaryota"/>
</dbReference>
<organism evidence="17 18">
    <name type="scientific">Zootermopsis nevadensis</name>
    <name type="common">Dampwood termite</name>
    <dbReference type="NCBI Taxonomy" id="136037"/>
    <lineage>
        <taxon>Eukaryota</taxon>
        <taxon>Metazoa</taxon>
        <taxon>Ecdysozoa</taxon>
        <taxon>Arthropoda</taxon>
        <taxon>Hexapoda</taxon>
        <taxon>Insecta</taxon>
        <taxon>Pterygota</taxon>
        <taxon>Neoptera</taxon>
        <taxon>Polyneoptera</taxon>
        <taxon>Dictyoptera</taxon>
        <taxon>Blattodea</taxon>
        <taxon>Blattoidea</taxon>
        <taxon>Termitoidae</taxon>
        <taxon>Termopsidae</taxon>
        <taxon>Zootermopsis</taxon>
    </lineage>
</organism>
<keyword evidence="18" id="KW-1185">Reference proteome</keyword>
<name>A0A067RAR4_ZOONE</name>
<keyword evidence="9 13" id="KW-0539">Nucleus</keyword>
<feature type="DNA-binding region" description="HMG box" evidence="13">
    <location>
        <begin position="369"/>
        <end position="437"/>
    </location>
</feature>
<proteinExistence type="predicted"/>
<dbReference type="SUPFAM" id="SSF102031">
    <property type="entry name" value="AXH domain"/>
    <property type="match status" value="1"/>
</dbReference>
<dbReference type="Gene3D" id="1.10.30.10">
    <property type="entry name" value="High mobility group box domain"/>
    <property type="match status" value="1"/>
</dbReference>
<dbReference type="GO" id="GO:0000981">
    <property type="term" value="F:DNA-binding transcription factor activity, RNA polymerase II-specific"/>
    <property type="evidence" value="ECO:0007669"/>
    <property type="project" value="TreeGrafter"/>
</dbReference>
<evidence type="ECO:0000256" key="13">
    <source>
        <dbReference type="PROSITE-ProRule" id="PRU00267"/>
    </source>
</evidence>
<dbReference type="InterPro" id="IPR039655">
    <property type="entry name" value="HBP1"/>
</dbReference>
<evidence type="ECO:0000256" key="14">
    <source>
        <dbReference type="SAM" id="MobiDB-lite"/>
    </source>
</evidence>
<dbReference type="Pfam" id="PF08517">
    <property type="entry name" value="AXH"/>
    <property type="match status" value="1"/>
</dbReference>
<dbReference type="SMART" id="SM00536">
    <property type="entry name" value="AXH"/>
    <property type="match status" value="1"/>
</dbReference>
<feature type="domain" description="AXH" evidence="16">
    <location>
        <begin position="180"/>
        <end position="315"/>
    </location>
</feature>
<accession>A0A067RAR4</accession>
<dbReference type="PANTHER" id="PTHR15499:SF3">
    <property type="entry name" value="HMG BOX-CONTAINING PROTEIN 1"/>
    <property type="match status" value="1"/>
</dbReference>
<dbReference type="InParanoid" id="A0A067RAR4"/>
<comment type="function">
    <text evidence="10">Transcriptional repressor that binds to the promoter region of target genes. Plays a role in the regulation of the cell cycle and of the Wnt pathway. Binds preferentially to the sequence 5'-TTCATTCATTCA-3'. Binding to the histone H1.0 promoter is enhanced by interaction with RB1. Disrupts the interaction between DNA and TCF4.</text>
</comment>
<dbReference type="InterPro" id="IPR036910">
    <property type="entry name" value="HMG_box_dom_sf"/>
</dbReference>
<evidence type="ECO:0000256" key="8">
    <source>
        <dbReference type="ARBA" id="ARBA00023163"/>
    </source>
</evidence>
<comment type="subcellular location">
    <subcellularLocation>
        <location evidence="1">Nucleus</location>
    </subcellularLocation>
</comment>
<evidence type="ECO:0000259" key="16">
    <source>
        <dbReference type="PROSITE" id="PS51148"/>
    </source>
</evidence>
<dbReference type="Pfam" id="PF00505">
    <property type="entry name" value="HMG_box"/>
    <property type="match status" value="1"/>
</dbReference>
<sequence length="453" mass="50504">MQSFKTADQITKHNTGNIPQDEDCQPKDLSFKSIKKMKPIPPPLNLGTANSALKEFAIIATSPKSPLMQKNLPFRKRAYSFSETYDTGVQPTPSGTHLAMEVPEQRSALHSLNEEACQVSSAFVRHSTLVDTRLHYPAGPTCSFLAAGSSSPSHWITSTSVLLSPAPSSLGSSREELNPGDTVRLTMHLYPWPSPVWHCFQPGVLLKLDLPNGGTSGAWKLAEELSKFVPDWLGALQVEQVSEIDGGIMIRFTCQEQCQGEVTAQCNLYHTFYIKDRGWCAVYPEHVFKQYGVSCQRLEQTDICLPSSRVPVVSPDICDKFKRFSFPPEGLGMPSHLPTTSHISPLPPPDSFLSPPTSPTKKVRDTDRPKRPMNAFMLFAKRYRPELIPLHPGKDNRAISVILGEAWRNLPPADKEVYVTEARAMAQERKRLHPDCWKRKRSHSAGFLETSSN</sequence>
<evidence type="ECO:0000256" key="2">
    <source>
        <dbReference type="ARBA" id="ARBA00017229"/>
    </source>
</evidence>
<reference evidence="17 18" key="1">
    <citation type="journal article" date="2014" name="Nat. Commun.">
        <title>Molecular traces of alternative social organization in a termite genome.</title>
        <authorList>
            <person name="Terrapon N."/>
            <person name="Li C."/>
            <person name="Robertson H.M."/>
            <person name="Ji L."/>
            <person name="Meng X."/>
            <person name="Booth W."/>
            <person name="Chen Z."/>
            <person name="Childers C.P."/>
            <person name="Glastad K.M."/>
            <person name="Gokhale K."/>
            <person name="Gowin J."/>
            <person name="Gronenberg W."/>
            <person name="Hermansen R.A."/>
            <person name="Hu H."/>
            <person name="Hunt B.G."/>
            <person name="Huylmans A.K."/>
            <person name="Khalil S.M."/>
            <person name="Mitchell R.D."/>
            <person name="Munoz-Torres M.C."/>
            <person name="Mustard J.A."/>
            <person name="Pan H."/>
            <person name="Reese J.T."/>
            <person name="Scharf M.E."/>
            <person name="Sun F."/>
            <person name="Vogel H."/>
            <person name="Xiao J."/>
            <person name="Yang W."/>
            <person name="Yang Z."/>
            <person name="Yang Z."/>
            <person name="Zhou J."/>
            <person name="Zhu J."/>
            <person name="Brent C.S."/>
            <person name="Elsik C.G."/>
            <person name="Goodisman M.A."/>
            <person name="Liberles D.A."/>
            <person name="Roe R.M."/>
            <person name="Vargo E.L."/>
            <person name="Vilcinskas A."/>
            <person name="Wang J."/>
            <person name="Bornberg-Bauer E."/>
            <person name="Korb J."/>
            <person name="Zhang G."/>
            <person name="Liebig J."/>
        </authorList>
    </citation>
    <scope>NUCLEOTIDE SEQUENCE [LARGE SCALE GENOMIC DNA]</scope>
    <source>
        <tissue evidence="17">Whole organism</tissue>
    </source>
</reference>
<dbReference type="EMBL" id="KK852777">
    <property type="protein sequence ID" value="KDR16774.1"/>
    <property type="molecule type" value="Genomic_DNA"/>
</dbReference>
<dbReference type="PROSITE" id="PS50118">
    <property type="entry name" value="HMG_BOX_2"/>
    <property type="match status" value="1"/>
</dbReference>
<keyword evidence="6" id="KW-0805">Transcription regulation</keyword>
<keyword evidence="8" id="KW-0804">Transcription</keyword>
<dbReference type="STRING" id="136037.A0A067RAR4"/>
<dbReference type="PROSITE" id="PS51148">
    <property type="entry name" value="AXH"/>
    <property type="match status" value="1"/>
</dbReference>
<evidence type="ECO:0000313" key="18">
    <source>
        <dbReference type="Proteomes" id="UP000027135"/>
    </source>
</evidence>
<feature type="region of interest" description="Disordered" evidence="14">
    <location>
        <begin position="1"/>
        <end position="26"/>
    </location>
</feature>
<dbReference type="AlphaFoldDB" id="A0A067RAR4"/>
<dbReference type="SMART" id="SM00398">
    <property type="entry name" value="HMG"/>
    <property type="match status" value="1"/>
</dbReference>
<evidence type="ECO:0000259" key="15">
    <source>
        <dbReference type="PROSITE" id="PS50118"/>
    </source>
</evidence>
<feature type="region of interest" description="Disordered" evidence="14">
    <location>
        <begin position="335"/>
        <end position="369"/>
    </location>
</feature>
<dbReference type="InterPro" id="IPR003652">
    <property type="entry name" value="Ataxin_AXH_dom"/>
</dbReference>
<dbReference type="Proteomes" id="UP000027135">
    <property type="component" value="Unassembled WGS sequence"/>
</dbReference>
<evidence type="ECO:0000256" key="11">
    <source>
        <dbReference type="ARBA" id="ARBA00030026"/>
    </source>
</evidence>
<dbReference type="GO" id="GO:0016055">
    <property type="term" value="P:Wnt signaling pathway"/>
    <property type="evidence" value="ECO:0007669"/>
    <property type="project" value="UniProtKB-KW"/>
</dbReference>